<dbReference type="AlphaFoldDB" id="A0A0N9V067"/>
<evidence type="ECO:0000313" key="4">
    <source>
        <dbReference type="Proteomes" id="UP000058074"/>
    </source>
</evidence>
<feature type="region of interest" description="Disordered" evidence="1">
    <location>
        <begin position="15"/>
        <end position="47"/>
    </location>
</feature>
<keyword evidence="2" id="KW-1133">Transmembrane helix</keyword>
<accession>A0A0N9V067</accession>
<keyword evidence="2" id="KW-0472">Membrane</keyword>
<protein>
    <submittedName>
        <fullName evidence="3">Uncharacterized protein</fullName>
    </submittedName>
</protein>
<dbReference type="EMBL" id="CP012700">
    <property type="protein sequence ID" value="ALH81622.1"/>
    <property type="molecule type" value="Genomic_DNA"/>
</dbReference>
<evidence type="ECO:0000313" key="3">
    <source>
        <dbReference type="EMBL" id="ALH81622.1"/>
    </source>
</evidence>
<evidence type="ECO:0000256" key="2">
    <source>
        <dbReference type="SAM" id="Phobius"/>
    </source>
</evidence>
<sequence>MAFFVIMAAVTNTNPPGTATPDPLPPAPTPSAPPPEVPKKLRGRPRQSRWGGCLPWVLILLALMTVFAIWKFPSFKAQAELGSAYAARVGCSCRYVQGRSLESCQSDFEPGMEMVSLAEDTATKTITGSVPLLASRSARFADANGCLLNPAD</sequence>
<keyword evidence="2" id="KW-0812">Transmembrane</keyword>
<proteinExistence type="predicted"/>
<name>A0A0N9V067_SPHMC</name>
<feature type="compositionally biased region" description="Pro residues" evidence="1">
    <location>
        <begin position="22"/>
        <end position="36"/>
    </location>
</feature>
<evidence type="ECO:0000256" key="1">
    <source>
        <dbReference type="SAM" id="MobiDB-lite"/>
    </source>
</evidence>
<dbReference type="Proteomes" id="UP000058074">
    <property type="component" value="Chromosome"/>
</dbReference>
<dbReference type="KEGG" id="smag:AN936_15055"/>
<dbReference type="PATRIC" id="fig|33050.5.peg.3122"/>
<reference evidence="3 4" key="1">
    <citation type="journal article" date="2015" name="Genome Announc.">
        <title>Complete Genome Sequence of Polypropylene Glycol- and Polyethylene Glycol-Degrading Sphingopyxis macrogoltabida Strain EY-1.</title>
        <authorList>
            <person name="Ohtsubo Y."/>
            <person name="Nagata Y."/>
            <person name="Numata M."/>
            <person name="Tsuchikane K."/>
            <person name="Hosoyama A."/>
            <person name="Yamazoe A."/>
            <person name="Tsuda M."/>
            <person name="Fujita N."/>
            <person name="Kawai F."/>
        </authorList>
    </citation>
    <scope>NUCLEOTIDE SEQUENCE [LARGE SCALE GENOMIC DNA]</scope>
    <source>
        <strain evidence="3 4">EY-1</strain>
    </source>
</reference>
<feature type="transmembrane region" description="Helical" evidence="2">
    <location>
        <begin position="50"/>
        <end position="70"/>
    </location>
</feature>
<gene>
    <name evidence="3" type="ORF">AN936_15055</name>
</gene>
<organism evidence="3 4">
    <name type="scientific">Sphingopyxis macrogoltabida</name>
    <name type="common">Sphingomonas macrogoltabidus</name>
    <dbReference type="NCBI Taxonomy" id="33050"/>
    <lineage>
        <taxon>Bacteria</taxon>
        <taxon>Pseudomonadati</taxon>
        <taxon>Pseudomonadota</taxon>
        <taxon>Alphaproteobacteria</taxon>
        <taxon>Sphingomonadales</taxon>
        <taxon>Sphingomonadaceae</taxon>
        <taxon>Sphingopyxis</taxon>
    </lineage>
</organism>